<evidence type="ECO:0000313" key="2">
    <source>
        <dbReference type="EMBL" id="KOC21165.1"/>
    </source>
</evidence>
<feature type="signal peptide" evidence="1">
    <location>
        <begin position="1"/>
        <end position="24"/>
    </location>
</feature>
<dbReference type="RefSeq" id="WP_053283473.1">
    <property type="nucleotide sequence ID" value="NZ_JNVD01000020.1"/>
</dbReference>
<accession>A0A0L7MH01</accession>
<reference evidence="3" key="1">
    <citation type="submission" date="2014-06" db="EMBL/GenBank/DDBJ databases">
        <title>Draft genome sequence of C. testosteroni WDL7.</title>
        <authorList>
            <person name="Wu Y."/>
            <person name="Seshan H."/>
            <person name="Arumugam K."/>
        </authorList>
    </citation>
    <scope>NUCLEOTIDE SEQUENCE [LARGE SCALE GENOMIC DNA]</scope>
    <source>
        <strain evidence="3">WDL7</strain>
    </source>
</reference>
<name>A0A0L7MH01_COMTE</name>
<protein>
    <submittedName>
        <fullName evidence="2">Uncharacterized protein</fullName>
    </submittedName>
</protein>
<sequence>MRTKAIAFLLASIAFSAMSEKAIAHNASVVAAEVKKAASDALQVHQKRGVSGLKNAVSECWMVPRDYCLYLDSASRRIAVGATYAGIVLDEYFYTASVSKRGHAWLSSNGRGQVANDQYLQTVDQMMVRALVIQRDKMIEDEP</sequence>
<dbReference type="Proteomes" id="UP000037442">
    <property type="component" value="Unassembled WGS sequence"/>
</dbReference>
<comment type="caution">
    <text evidence="2">The sequence shown here is derived from an EMBL/GenBank/DDBJ whole genome shotgun (WGS) entry which is preliminary data.</text>
</comment>
<evidence type="ECO:0000313" key="3">
    <source>
        <dbReference type="Proteomes" id="UP000037442"/>
    </source>
</evidence>
<gene>
    <name evidence="2" type="ORF">GL58_10760</name>
</gene>
<dbReference type="AlphaFoldDB" id="A0A0L7MH01"/>
<keyword evidence="1" id="KW-0732">Signal</keyword>
<proteinExistence type="predicted"/>
<dbReference type="PATRIC" id="fig|285.49.peg.2221"/>
<feature type="chain" id="PRO_5005574269" evidence="1">
    <location>
        <begin position="25"/>
        <end position="143"/>
    </location>
</feature>
<organism evidence="2 3">
    <name type="scientific">Comamonas testosteroni</name>
    <name type="common">Pseudomonas testosteroni</name>
    <dbReference type="NCBI Taxonomy" id="285"/>
    <lineage>
        <taxon>Bacteria</taxon>
        <taxon>Pseudomonadati</taxon>
        <taxon>Pseudomonadota</taxon>
        <taxon>Betaproteobacteria</taxon>
        <taxon>Burkholderiales</taxon>
        <taxon>Comamonadaceae</taxon>
        <taxon>Comamonas</taxon>
    </lineage>
</organism>
<dbReference type="EMBL" id="JNVD01000020">
    <property type="protein sequence ID" value="KOC21165.1"/>
    <property type="molecule type" value="Genomic_DNA"/>
</dbReference>
<evidence type="ECO:0000256" key="1">
    <source>
        <dbReference type="SAM" id="SignalP"/>
    </source>
</evidence>